<evidence type="ECO:0000256" key="15">
    <source>
        <dbReference type="ARBA" id="ARBA00023136"/>
    </source>
</evidence>
<keyword evidence="12 25" id="KW-0548">Nucleotidyltransferase</keyword>
<evidence type="ECO:0000256" key="10">
    <source>
        <dbReference type="ARBA" id="ARBA00022679"/>
    </source>
</evidence>
<feature type="transmembrane region" description="Helical" evidence="24">
    <location>
        <begin position="61"/>
        <end position="78"/>
    </location>
</feature>
<dbReference type="GO" id="GO:0016024">
    <property type="term" value="P:CDP-diacylglycerol biosynthetic process"/>
    <property type="evidence" value="ECO:0007669"/>
    <property type="project" value="TreeGrafter"/>
</dbReference>
<feature type="transmembrane region" description="Helical" evidence="24">
    <location>
        <begin position="261"/>
        <end position="286"/>
    </location>
</feature>
<evidence type="ECO:0000313" key="25">
    <source>
        <dbReference type="EMBL" id="SFI91370.1"/>
    </source>
</evidence>
<feature type="transmembrane region" description="Helical" evidence="24">
    <location>
        <begin position="30"/>
        <end position="49"/>
    </location>
</feature>
<evidence type="ECO:0000256" key="17">
    <source>
        <dbReference type="ARBA" id="ARBA00023264"/>
    </source>
</evidence>
<name>A0A1I3M3K1_9PLAN</name>
<protein>
    <recommendedName>
        <fullName evidence="7">Phosphatidate cytidylyltransferase</fullName>
        <ecNumber evidence="6">2.7.7.41</ecNumber>
    </recommendedName>
    <alternativeName>
        <fullName evidence="20">CDP-DAG synthase</fullName>
    </alternativeName>
    <alternativeName>
        <fullName evidence="22">CDP-DG synthase</fullName>
    </alternativeName>
    <alternativeName>
        <fullName evidence="18">CDP-diacylglycerol synthase</fullName>
    </alternativeName>
    <alternativeName>
        <fullName evidence="21">CDP-diglyceride pyrophosphorylase</fullName>
    </alternativeName>
    <alternativeName>
        <fullName evidence="23">CDP-diglyceride synthase</fullName>
    </alternativeName>
    <alternativeName>
        <fullName evidence="19">CTP:phosphatidate cytidylyltransferase</fullName>
    </alternativeName>
</protein>
<evidence type="ECO:0000256" key="3">
    <source>
        <dbReference type="ARBA" id="ARBA00005119"/>
    </source>
</evidence>
<evidence type="ECO:0000256" key="16">
    <source>
        <dbReference type="ARBA" id="ARBA00023209"/>
    </source>
</evidence>
<keyword evidence="16" id="KW-0594">Phospholipid biosynthesis</keyword>
<dbReference type="RefSeq" id="WP_092052533.1">
    <property type="nucleotide sequence ID" value="NZ_FOQD01000013.1"/>
</dbReference>
<keyword evidence="14" id="KW-0443">Lipid metabolism</keyword>
<feature type="transmembrane region" description="Helical" evidence="24">
    <location>
        <begin position="194"/>
        <end position="216"/>
    </location>
</feature>
<evidence type="ECO:0000256" key="22">
    <source>
        <dbReference type="ARBA" id="ARBA00032743"/>
    </source>
</evidence>
<evidence type="ECO:0000256" key="2">
    <source>
        <dbReference type="ARBA" id="ARBA00004651"/>
    </source>
</evidence>
<keyword evidence="8" id="KW-1003">Cell membrane</keyword>
<evidence type="ECO:0000256" key="14">
    <source>
        <dbReference type="ARBA" id="ARBA00023098"/>
    </source>
</evidence>
<organism evidence="25 26">
    <name type="scientific">Planctomicrobium piriforme</name>
    <dbReference type="NCBI Taxonomy" id="1576369"/>
    <lineage>
        <taxon>Bacteria</taxon>
        <taxon>Pseudomonadati</taxon>
        <taxon>Planctomycetota</taxon>
        <taxon>Planctomycetia</taxon>
        <taxon>Planctomycetales</taxon>
        <taxon>Planctomycetaceae</taxon>
        <taxon>Planctomicrobium</taxon>
    </lineage>
</organism>
<dbReference type="PANTHER" id="PTHR46382:SF1">
    <property type="entry name" value="PHOSPHATIDATE CYTIDYLYLTRANSFERASE"/>
    <property type="match status" value="1"/>
</dbReference>
<comment type="similarity">
    <text evidence="5">Belongs to the CDS family.</text>
</comment>
<dbReference type="GO" id="GO:0004605">
    <property type="term" value="F:phosphatidate cytidylyltransferase activity"/>
    <property type="evidence" value="ECO:0007669"/>
    <property type="project" value="UniProtKB-EC"/>
</dbReference>
<evidence type="ECO:0000256" key="1">
    <source>
        <dbReference type="ARBA" id="ARBA00001698"/>
    </source>
</evidence>
<comment type="subcellular location">
    <subcellularLocation>
        <location evidence="2">Cell membrane</location>
        <topology evidence="2">Multi-pass membrane protein</topology>
    </subcellularLocation>
</comment>
<feature type="transmembrane region" description="Helical" evidence="24">
    <location>
        <begin position="128"/>
        <end position="146"/>
    </location>
</feature>
<dbReference type="PANTHER" id="PTHR46382">
    <property type="entry name" value="PHOSPHATIDATE CYTIDYLYLTRANSFERASE"/>
    <property type="match status" value="1"/>
</dbReference>
<feature type="transmembrane region" description="Helical" evidence="24">
    <location>
        <begin position="152"/>
        <end position="173"/>
    </location>
</feature>
<dbReference type="AlphaFoldDB" id="A0A1I3M3K1"/>
<evidence type="ECO:0000256" key="23">
    <source>
        <dbReference type="ARBA" id="ARBA00033406"/>
    </source>
</evidence>
<evidence type="ECO:0000256" key="5">
    <source>
        <dbReference type="ARBA" id="ARBA00010185"/>
    </source>
</evidence>
<dbReference type="Proteomes" id="UP000199518">
    <property type="component" value="Unassembled WGS sequence"/>
</dbReference>
<dbReference type="EMBL" id="FOQD01000013">
    <property type="protein sequence ID" value="SFI91370.1"/>
    <property type="molecule type" value="Genomic_DNA"/>
</dbReference>
<sequence length="295" mass="32164">MLAWRVTISAILIPLLVLIFYLDARAGESSPWLLVLVTLLGLRAVWELTELLRPRIPQLNFPLMCLCVIAIMVGSWWPHLRPDPPELLDLTPLALALCFSVMLLCAVEARRFQAPGHSWENLGTETFIVCYIGLLLAMTAQLRWVAGEQAGYLVIGSLVLCTKGADVGAYFAGKRFGKRKLAPVLSPGKTWEGVVGAVLGAALCGWLWLTFAPGWFVPDAKACPWYYALLYGGVISLAGMVGDLCESLLKRDVGRKDSAALLPGFGGLLDLLDSVLYAGPVALLLWKVLPLATWM</sequence>
<evidence type="ECO:0000256" key="21">
    <source>
        <dbReference type="ARBA" id="ARBA00032396"/>
    </source>
</evidence>
<keyword evidence="11 24" id="KW-0812">Transmembrane</keyword>
<keyword evidence="13 24" id="KW-1133">Transmembrane helix</keyword>
<proteinExistence type="inferred from homology"/>
<evidence type="ECO:0000256" key="12">
    <source>
        <dbReference type="ARBA" id="ARBA00022695"/>
    </source>
</evidence>
<evidence type="ECO:0000256" key="8">
    <source>
        <dbReference type="ARBA" id="ARBA00022475"/>
    </source>
</evidence>
<evidence type="ECO:0000256" key="20">
    <source>
        <dbReference type="ARBA" id="ARBA00032253"/>
    </source>
</evidence>
<feature type="transmembrane region" description="Helical" evidence="24">
    <location>
        <begin position="7"/>
        <end position="24"/>
    </location>
</feature>
<feature type="transmembrane region" description="Helical" evidence="24">
    <location>
        <begin position="228"/>
        <end position="249"/>
    </location>
</feature>
<evidence type="ECO:0000256" key="11">
    <source>
        <dbReference type="ARBA" id="ARBA00022692"/>
    </source>
</evidence>
<evidence type="ECO:0000313" key="26">
    <source>
        <dbReference type="Proteomes" id="UP000199518"/>
    </source>
</evidence>
<evidence type="ECO:0000256" key="13">
    <source>
        <dbReference type="ARBA" id="ARBA00022989"/>
    </source>
</evidence>
<comment type="pathway">
    <text evidence="4">Lipid metabolism.</text>
</comment>
<dbReference type="EC" id="2.7.7.41" evidence="6"/>
<keyword evidence="10 25" id="KW-0808">Transferase</keyword>
<keyword evidence="15 24" id="KW-0472">Membrane</keyword>
<gene>
    <name evidence="25" type="ORF">SAMN05421753_113142</name>
</gene>
<feature type="transmembrane region" description="Helical" evidence="24">
    <location>
        <begin position="90"/>
        <end position="107"/>
    </location>
</feature>
<keyword evidence="17" id="KW-1208">Phospholipid metabolism</keyword>
<keyword evidence="26" id="KW-1185">Reference proteome</keyword>
<comment type="pathway">
    <text evidence="3">Phospholipid metabolism; CDP-diacylglycerol biosynthesis; CDP-diacylglycerol from sn-glycerol 3-phosphate: step 3/3.</text>
</comment>
<reference evidence="26" key="1">
    <citation type="submission" date="2016-10" db="EMBL/GenBank/DDBJ databases">
        <authorList>
            <person name="Varghese N."/>
            <person name="Submissions S."/>
        </authorList>
    </citation>
    <scope>NUCLEOTIDE SEQUENCE [LARGE SCALE GENOMIC DNA]</scope>
    <source>
        <strain evidence="26">DSM 26348</strain>
    </source>
</reference>
<evidence type="ECO:0000256" key="9">
    <source>
        <dbReference type="ARBA" id="ARBA00022516"/>
    </source>
</evidence>
<dbReference type="Pfam" id="PF01148">
    <property type="entry name" value="CTP_transf_1"/>
    <property type="match status" value="1"/>
</dbReference>
<evidence type="ECO:0000256" key="7">
    <source>
        <dbReference type="ARBA" id="ARBA00019373"/>
    </source>
</evidence>
<evidence type="ECO:0000256" key="19">
    <source>
        <dbReference type="ARBA" id="ARBA00031825"/>
    </source>
</evidence>
<evidence type="ECO:0000256" key="24">
    <source>
        <dbReference type="SAM" id="Phobius"/>
    </source>
</evidence>
<comment type="catalytic activity">
    <reaction evidence="1">
        <text>a 1,2-diacyl-sn-glycero-3-phosphate + CTP + H(+) = a CDP-1,2-diacyl-sn-glycerol + diphosphate</text>
        <dbReference type="Rhea" id="RHEA:16229"/>
        <dbReference type="ChEBI" id="CHEBI:15378"/>
        <dbReference type="ChEBI" id="CHEBI:33019"/>
        <dbReference type="ChEBI" id="CHEBI:37563"/>
        <dbReference type="ChEBI" id="CHEBI:58332"/>
        <dbReference type="ChEBI" id="CHEBI:58608"/>
        <dbReference type="EC" id="2.7.7.41"/>
    </reaction>
</comment>
<evidence type="ECO:0000256" key="4">
    <source>
        <dbReference type="ARBA" id="ARBA00005189"/>
    </source>
</evidence>
<dbReference type="OrthoDB" id="9799199at2"/>
<keyword evidence="9" id="KW-0444">Lipid biosynthesis</keyword>
<evidence type="ECO:0000256" key="18">
    <source>
        <dbReference type="ARBA" id="ARBA00029893"/>
    </source>
</evidence>
<dbReference type="STRING" id="1576369.SAMN05421753_113142"/>
<accession>A0A1I3M3K1</accession>
<evidence type="ECO:0000256" key="6">
    <source>
        <dbReference type="ARBA" id="ARBA00012487"/>
    </source>
</evidence>
<dbReference type="GO" id="GO:0005886">
    <property type="term" value="C:plasma membrane"/>
    <property type="evidence" value="ECO:0007669"/>
    <property type="project" value="UniProtKB-SubCell"/>
</dbReference>